<dbReference type="Gene3D" id="1.10.3720.10">
    <property type="entry name" value="MetI-like"/>
    <property type="match status" value="1"/>
</dbReference>
<dbReference type="InterPro" id="IPR050366">
    <property type="entry name" value="BP-dependent_transpt_permease"/>
</dbReference>
<dbReference type="InterPro" id="IPR000515">
    <property type="entry name" value="MetI-like"/>
</dbReference>
<feature type="transmembrane region" description="Helical" evidence="7">
    <location>
        <begin position="168"/>
        <end position="188"/>
    </location>
</feature>
<organism evidence="9">
    <name type="scientific">Ignisphaera aggregans</name>
    <dbReference type="NCBI Taxonomy" id="334771"/>
    <lineage>
        <taxon>Archaea</taxon>
        <taxon>Thermoproteota</taxon>
        <taxon>Thermoprotei</taxon>
        <taxon>Desulfurococcales</taxon>
        <taxon>Desulfurococcaceae</taxon>
        <taxon>Ignisphaera</taxon>
    </lineage>
</organism>
<evidence type="ECO:0000256" key="5">
    <source>
        <dbReference type="ARBA" id="ARBA00022989"/>
    </source>
</evidence>
<feature type="domain" description="ABC transmembrane type-1" evidence="8">
    <location>
        <begin position="106"/>
        <end position="294"/>
    </location>
</feature>
<dbReference type="Pfam" id="PF00528">
    <property type="entry name" value="BPD_transp_1"/>
    <property type="match status" value="1"/>
</dbReference>
<evidence type="ECO:0000256" key="1">
    <source>
        <dbReference type="ARBA" id="ARBA00004651"/>
    </source>
</evidence>
<sequence length="313" mass="35624">MNSYVKRYNYRVKSPIRVFLGLLRFNRKFLIGFIIISTISILSIIGLITTPYYLEGWGIVTEDAMKRQGLAPCIPFNCPSIYHLFGTDDMGRDLLSRILVGAHLALIQMVSVIITSIALGILMGVIAGYSNIYIEKIFTYIMELFIIIPSMVLAAAFVTIIGRGMQSVILALILTWSPWYARLTYILVRQLRELDFIRICEAMGFPRTYTIFRHIVPNVAPLIFVEAITDSSSVLIEITSINFLIGAASLTSIDLPDWGMIVGYGVRYIRTFWWISFFPGLFIAVTAFGLILLGDGLSEYISPWLKRRWRLWF</sequence>
<comment type="similarity">
    <text evidence="7">Belongs to the binding-protein-dependent transport system permease family.</text>
</comment>
<keyword evidence="4 7" id="KW-0812">Transmembrane</keyword>
<protein>
    <submittedName>
        <fullName evidence="9">ABC transporter permease</fullName>
    </submittedName>
</protein>
<evidence type="ECO:0000256" key="7">
    <source>
        <dbReference type="RuleBase" id="RU363032"/>
    </source>
</evidence>
<keyword evidence="3" id="KW-1003">Cell membrane</keyword>
<dbReference type="PROSITE" id="PS50928">
    <property type="entry name" value="ABC_TM1"/>
    <property type="match status" value="1"/>
</dbReference>
<evidence type="ECO:0000256" key="4">
    <source>
        <dbReference type="ARBA" id="ARBA00022692"/>
    </source>
</evidence>
<keyword evidence="6 7" id="KW-0472">Membrane</keyword>
<feature type="transmembrane region" description="Helical" evidence="7">
    <location>
        <begin position="98"/>
        <end position="125"/>
    </location>
</feature>
<dbReference type="SUPFAM" id="SSF161098">
    <property type="entry name" value="MetI-like"/>
    <property type="match status" value="1"/>
</dbReference>
<dbReference type="AlphaFoldDB" id="A0A7C5TM85"/>
<evidence type="ECO:0000256" key="2">
    <source>
        <dbReference type="ARBA" id="ARBA00022448"/>
    </source>
</evidence>
<dbReference type="PANTHER" id="PTHR43386:SF1">
    <property type="entry name" value="D,D-DIPEPTIDE TRANSPORT SYSTEM PERMEASE PROTEIN DDPC-RELATED"/>
    <property type="match status" value="1"/>
</dbReference>
<name>A0A7C5TM85_9CREN</name>
<feature type="transmembrane region" description="Helical" evidence="7">
    <location>
        <begin position="137"/>
        <end position="162"/>
    </location>
</feature>
<keyword evidence="2 7" id="KW-0813">Transport</keyword>
<feature type="transmembrane region" description="Helical" evidence="7">
    <location>
        <begin position="29"/>
        <end position="54"/>
    </location>
</feature>
<dbReference type="GO" id="GO:0005886">
    <property type="term" value="C:plasma membrane"/>
    <property type="evidence" value="ECO:0007669"/>
    <property type="project" value="UniProtKB-SubCell"/>
</dbReference>
<dbReference type="PANTHER" id="PTHR43386">
    <property type="entry name" value="OLIGOPEPTIDE TRANSPORT SYSTEM PERMEASE PROTEIN APPC"/>
    <property type="match status" value="1"/>
</dbReference>
<accession>A0A7C5TM85</accession>
<gene>
    <name evidence="9" type="ORF">ENM84_08335</name>
</gene>
<dbReference type="EMBL" id="DRZI01000356">
    <property type="protein sequence ID" value="HHP82650.1"/>
    <property type="molecule type" value="Genomic_DNA"/>
</dbReference>
<reference evidence="9" key="1">
    <citation type="journal article" date="2020" name="mSystems">
        <title>Genome- and Community-Level Interaction Insights into Carbon Utilization and Element Cycling Functions of Hydrothermarchaeota in Hydrothermal Sediment.</title>
        <authorList>
            <person name="Zhou Z."/>
            <person name="Liu Y."/>
            <person name="Xu W."/>
            <person name="Pan J."/>
            <person name="Luo Z.H."/>
            <person name="Li M."/>
        </authorList>
    </citation>
    <scope>NUCLEOTIDE SEQUENCE [LARGE SCALE GENOMIC DNA]</scope>
    <source>
        <strain evidence="9">SpSt-1121</strain>
    </source>
</reference>
<proteinExistence type="inferred from homology"/>
<evidence type="ECO:0000256" key="3">
    <source>
        <dbReference type="ARBA" id="ARBA00022475"/>
    </source>
</evidence>
<evidence type="ECO:0000259" key="8">
    <source>
        <dbReference type="PROSITE" id="PS50928"/>
    </source>
</evidence>
<feature type="transmembrane region" description="Helical" evidence="7">
    <location>
        <begin position="273"/>
        <end position="298"/>
    </location>
</feature>
<keyword evidence="5 7" id="KW-1133">Transmembrane helix</keyword>
<dbReference type="GO" id="GO:0055085">
    <property type="term" value="P:transmembrane transport"/>
    <property type="evidence" value="ECO:0007669"/>
    <property type="project" value="InterPro"/>
</dbReference>
<dbReference type="CDD" id="cd06261">
    <property type="entry name" value="TM_PBP2"/>
    <property type="match status" value="1"/>
</dbReference>
<comment type="caution">
    <text evidence="9">The sequence shown here is derived from an EMBL/GenBank/DDBJ whole genome shotgun (WGS) entry which is preliminary data.</text>
</comment>
<dbReference type="InterPro" id="IPR035906">
    <property type="entry name" value="MetI-like_sf"/>
</dbReference>
<evidence type="ECO:0000313" key="9">
    <source>
        <dbReference type="EMBL" id="HHP82650.1"/>
    </source>
</evidence>
<evidence type="ECO:0000256" key="6">
    <source>
        <dbReference type="ARBA" id="ARBA00023136"/>
    </source>
</evidence>
<comment type="subcellular location">
    <subcellularLocation>
        <location evidence="1 7">Cell membrane</location>
        <topology evidence="1 7">Multi-pass membrane protein</topology>
    </subcellularLocation>
</comment>